<feature type="compositionally biased region" description="Basic residues" evidence="1">
    <location>
        <begin position="73"/>
        <end position="84"/>
    </location>
</feature>
<reference evidence="3 4" key="1">
    <citation type="submission" date="2019-05" db="EMBL/GenBank/DDBJ databases">
        <title>Mikania micrantha, genome provides insights into the molecular mechanism of rapid growth.</title>
        <authorList>
            <person name="Liu B."/>
        </authorList>
    </citation>
    <scope>NUCLEOTIDE SEQUENCE [LARGE SCALE GENOMIC DNA]</scope>
    <source>
        <strain evidence="3">NLD-2019</strain>
        <tissue evidence="3">Leaf</tissue>
    </source>
</reference>
<evidence type="ECO:0000259" key="2">
    <source>
        <dbReference type="Pfam" id="PF00098"/>
    </source>
</evidence>
<dbReference type="AlphaFoldDB" id="A0A5N6LIF2"/>
<dbReference type="EMBL" id="SZYD01000423">
    <property type="protein sequence ID" value="KAD1846309.1"/>
    <property type="molecule type" value="Genomic_DNA"/>
</dbReference>
<protein>
    <recommendedName>
        <fullName evidence="2">CCHC-type domain-containing protein</fullName>
    </recommendedName>
</protein>
<gene>
    <name evidence="3" type="ORF">E3N88_42219</name>
</gene>
<dbReference type="OrthoDB" id="1751235at2759"/>
<comment type="caution">
    <text evidence="3">The sequence shown here is derived from an EMBL/GenBank/DDBJ whole genome shotgun (WGS) entry which is preliminary data.</text>
</comment>
<proteinExistence type="predicted"/>
<sequence>MLEKTFSTFHASNAGLQTYLCVQGFKRYSDLNALLLVAEKNNEVLMKNHLARPTGSMALPKANAISHNDAKNFRHTRGRGRGNGRGRFDKNRFNNPFKWNNNYNGRGCGSGRGRDRSQRVNNYHNLQNENQLYKFQNEVGTSQLNDSSCFRCGSKNHWSKACRTPSHLCKLYQASLKEKEK</sequence>
<name>A0A5N6LIF2_9ASTR</name>
<dbReference type="PANTHER" id="PTHR33325">
    <property type="entry name" value="ZINC FINGER, CCHC-TYPE-RELATED"/>
    <property type="match status" value="1"/>
</dbReference>
<feature type="domain" description="CCHC-type" evidence="2">
    <location>
        <begin position="148"/>
        <end position="163"/>
    </location>
</feature>
<dbReference type="InterPro" id="IPR001878">
    <property type="entry name" value="Znf_CCHC"/>
</dbReference>
<dbReference type="Proteomes" id="UP000326396">
    <property type="component" value="Unassembled WGS sequence"/>
</dbReference>
<accession>A0A5N6LIF2</accession>
<evidence type="ECO:0000313" key="3">
    <source>
        <dbReference type="EMBL" id="KAD1846309.1"/>
    </source>
</evidence>
<organism evidence="3 4">
    <name type="scientific">Mikania micrantha</name>
    <name type="common">bitter vine</name>
    <dbReference type="NCBI Taxonomy" id="192012"/>
    <lineage>
        <taxon>Eukaryota</taxon>
        <taxon>Viridiplantae</taxon>
        <taxon>Streptophyta</taxon>
        <taxon>Embryophyta</taxon>
        <taxon>Tracheophyta</taxon>
        <taxon>Spermatophyta</taxon>
        <taxon>Magnoliopsida</taxon>
        <taxon>eudicotyledons</taxon>
        <taxon>Gunneridae</taxon>
        <taxon>Pentapetalae</taxon>
        <taxon>asterids</taxon>
        <taxon>campanulids</taxon>
        <taxon>Asterales</taxon>
        <taxon>Asteraceae</taxon>
        <taxon>Asteroideae</taxon>
        <taxon>Heliantheae alliance</taxon>
        <taxon>Eupatorieae</taxon>
        <taxon>Mikania</taxon>
    </lineage>
</organism>
<evidence type="ECO:0000256" key="1">
    <source>
        <dbReference type="SAM" id="MobiDB-lite"/>
    </source>
</evidence>
<dbReference type="GO" id="GO:0003676">
    <property type="term" value="F:nucleic acid binding"/>
    <property type="evidence" value="ECO:0007669"/>
    <property type="project" value="InterPro"/>
</dbReference>
<feature type="region of interest" description="Disordered" evidence="1">
    <location>
        <begin position="72"/>
        <end position="93"/>
    </location>
</feature>
<keyword evidence="4" id="KW-1185">Reference proteome</keyword>
<dbReference type="GO" id="GO:0008270">
    <property type="term" value="F:zinc ion binding"/>
    <property type="evidence" value="ECO:0007669"/>
    <property type="project" value="InterPro"/>
</dbReference>
<dbReference type="PANTHER" id="PTHR33325:SF12">
    <property type="entry name" value="ZINC FINGER, CCHC-TYPE-RELATED"/>
    <property type="match status" value="1"/>
</dbReference>
<dbReference type="Pfam" id="PF00098">
    <property type="entry name" value="zf-CCHC"/>
    <property type="match status" value="1"/>
</dbReference>
<evidence type="ECO:0000313" key="4">
    <source>
        <dbReference type="Proteomes" id="UP000326396"/>
    </source>
</evidence>